<dbReference type="Proteomes" id="UP000803844">
    <property type="component" value="Unassembled WGS sequence"/>
</dbReference>
<sequence length="157" mass="17945">MCTYYYLHYHHIYPCTRDIEFVIHYIYCQDATFDQATQTQQPCPNISYHDQANGNPGIDFTNPCASGGCLASPDCSLGRCRLQELGGLWICCRCGFGGNRYPCCYHLMRRSPDSLCYHQCCQDCQPDLRTGAEAQAAAAKKKDMTKKYKKKKKKKKK</sequence>
<name>A0A9P4XSX9_CRYP1</name>
<organism evidence="1 2">
    <name type="scientific">Cryphonectria parasitica (strain ATCC 38755 / EP155)</name>
    <dbReference type="NCBI Taxonomy" id="660469"/>
    <lineage>
        <taxon>Eukaryota</taxon>
        <taxon>Fungi</taxon>
        <taxon>Dikarya</taxon>
        <taxon>Ascomycota</taxon>
        <taxon>Pezizomycotina</taxon>
        <taxon>Sordariomycetes</taxon>
        <taxon>Sordariomycetidae</taxon>
        <taxon>Diaporthales</taxon>
        <taxon>Cryphonectriaceae</taxon>
        <taxon>Cryphonectria-Endothia species complex</taxon>
        <taxon>Cryphonectria</taxon>
    </lineage>
</organism>
<gene>
    <name evidence="1" type="ORF">M406DRAFT_343443</name>
</gene>
<comment type="caution">
    <text evidence="1">The sequence shown here is derived from an EMBL/GenBank/DDBJ whole genome shotgun (WGS) entry which is preliminary data.</text>
</comment>
<protein>
    <submittedName>
        <fullName evidence="1">Uncharacterized protein</fullName>
    </submittedName>
</protein>
<dbReference type="OrthoDB" id="5220127at2759"/>
<dbReference type="AlphaFoldDB" id="A0A9P4XSX9"/>
<dbReference type="GeneID" id="63838997"/>
<evidence type="ECO:0000313" key="2">
    <source>
        <dbReference type="Proteomes" id="UP000803844"/>
    </source>
</evidence>
<dbReference type="EMBL" id="MU032353">
    <property type="protein sequence ID" value="KAF3760328.1"/>
    <property type="molecule type" value="Genomic_DNA"/>
</dbReference>
<reference evidence="1" key="1">
    <citation type="journal article" date="2020" name="Phytopathology">
        <title>Genome sequence of the chestnut blight fungus Cryphonectria parasitica EP155: A fundamental resource for an archetypical invasive plant pathogen.</title>
        <authorList>
            <person name="Crouch J.A."/>
            <person name="Dawe A."/>
            <person name="Aerts A."/>
            <person name="Barry K."/>
            <person name="Churchill A.C.L."/>
            <person name="Grimwood J."/>
            <person name="Hillman B."/>
            <person name="Milgroom M.G."/>
            <person name="Pangilinan J."/>
            <person name="Smith M."/>
            <person name="Salamov A."/>
            <person name="Schmutz J."/>
            <person name="Yadav J."/>
            <person name="Grigoriev I.V."/>
            <person name="Nuss D."/>
        </authorList>
    </citation>
    <scope>NUCLEOTIDE SEQUENCE</scope>
    <source>
        <strain evidence="1">EP155</strain>
    </source>
</reference>
<keyword evidence="2" id="KW-1185">Reference proteome</keyword>
<accession>A0A9P4XSX9</accession>
<proteinExistence type="predicted"/>
<evidence type="ECO:0000313" key="1">
    <source>
        <dbReference type="EMBL" id="KAF3760328.1"/>
    </source>
</evidence>
<dbReference type="RefSeq" id="XP_040771307.1">
    <property type="nucleotide sequence ID" value="XM_040921868.1"/>
</dbReference>